<dbReference type="PANTHER" id="PTHR11538:SF64">
    <property type="entry name" value="25S RRNA (URIDINE-N(3))-METHYLTRANSFERASE BMT5-LIKE DOMAIN-CONTAINING PROTEIN"/>
    <property type="match status" value="1"/>
</dbReference>
<dbReference type="InterPro" id="IPR029063">
    <property type="entry name" value="SAM-dependent_MTases_sf"/>
</dbReference>
<dbReference type="GO" id="GO:0070042">
    <property type="term" value="F:rRNA (uridine-N3-)-methyltransferase activity"/>
    <property type="evidence" value="ECO:0007669"/>
    <property type="project" value="InterPro"/>
</dbReference>
<keyword evidence="4" id="KW-1185">Reference proteome</keyword>
<organism evidence="3 4">
    <name type="scientific">Morus notabilis</name>
    <dbReference type="NCBI Taxonomy" id="981085"/>
    <lineage>
        <taxon>Eukaryota</taxon>
        <taxon>Viridiplantae</taxon>
        <taxon>Streptophyta</taxon>
        <taxon>Embryophyta</taxon>
        <taxon>Tracheophyta</taxon>
        <taxon>Spermatophyta</taxon>
        <taxon>Magnoliopsida</taxon>
        <taxon>eudicotyledons</taxon>
        <taxon>Gunneridae</taxon>
        <taxon>Pentapetalae</taxon>
        <taxon>rosids</taxon>
        <taxon>fabids</taxon>
        <taxon>Rosales</taxon>
        <taxon>Moraceae</taxon>
        <taxon>Moreae</taxon>
        <taxon>Morus</taxon>
    </lineage>
</organism>
<sequence length="422" mass="47602">MSKKERWIQHYRSSQMILLVGEGDFSFSACLARAFGSAHNMVATSLDSEETLLRKHWSCVAHLDDLQKRGRLLLHEIDVHDMNQHPTLKDMKFDIIVFNFPHAGHVSWLCEQDAILIERHKNLLRGFFESALQMLNEGGEIHVTHRDDHPYNQWEVEKQAQKADGNKKFPIENPFTFKLIDAHDHHQETTPITTRSATSDLQMIAGTHQETTLISSMIKSDNQMPELSDHQTPSVGDPHVTTLVSSETESDHQIPVSSDHDQMQRVGDPHETIFIISKTKSDDQMPAKSDHDQTPNVGDPHETILISSKTESNHDQMPTLSGHDQIPVFSDHDQMPSVGDPNETTLISSKTESDNQMPAKSVHDQMHVLSNDDQIRSAGGPLETALISSKTESDDQMHALSDHDQMHVLFDDDQNACLTCFI</sequence>
<dbReference type="Proteomes" id="UP000030645">
    <property type="component" value="Unassembled WGS sequence"/>
</dbReference>
<evidence type="ECO:0000313" key="4">
    <source>
        <dbReference type="Proteomes" id="UP000030645"/>
    </source>
</evidence>
<evidence type="ECO:0000313" key="3">
    <source>
        <dbReference type="EMBL" id="EXC15615.1"/>
    </source>
</evidence>
<evidence type="ECO:0000256" key="1">
    <source>
        <dbReference type="SAM" id="MobiDB-lite"/>
    </source>
</evidence>
<dbReference type="GO" id="GO:0070475">
    <property type="term" value="P:rRNA base methylation"/>
    <property type="evidence" value="ECO:0007669"/>
    <property type="project" value="InterPro"/>
</dbReference>
<dbReference type="STRING" id="981085.W9S7B4"/>
<reference evidence="4" key="1">
    <citation type="submission" date="2013-01" db="EMBL/GenBank/DDBJ databases">
        <title>Draft Genome Sequence of a Mulberry Tree, Morus notabilis C.K. Schneid.</title>
        <authorList>
            <person name="He N."/>
            <person name="Zhao S."/>
        </authorList>
    </citation>
    <scope>NUCLEOTIDE SEQUENCE</scope>
</reference>
<protein>
    <recommendedName>
        <fullName evidence="2">25S rRNA (uridine-N(3))-methyltransferase BMT5-like domain-containing protein</fullName>
    </recommendedName>
</protein>
<evidence type="ECO:0000259" key="2">
    <source>
        <dbReference type="Pfam" id="PF10354"/>
    </source>
</evidence>
<dbReference type="PANTHER" id="PTHR11538">
    <property type="entry name" value="PHENYLALANYL-TRNA SYNTHETASE"/>
    <property type="match status" value="1"/>
</dbReference>
<dbReference type="Pfam" id="PF10354">
    <property type="entry name" value="BMT5-like"/>
    <property type="match status" value="1"/>
</dbReference>
<dbReference type="eggNOG" id="KOG4174">
    <property type="taxonomic scope" value="Eukaryota"/>
</dbReference>
<accession>W9S7B4</accession>
<dbReference type="FunFam" id="3.40.50.150:FF:000440">
    <property type="entry name" value="Os09g0479300 protein"/>
    <property type="match status" value="1"/>
</dbReference>
<gene>
    <name evidence="3" type="ORF">L484_006879</name>
</gene>
<dbReference type="InterPro" id="IPR019446">
    <property type="entry name" value="BMT5-like"/>
</dbReference>
<feature type="domain" description="25S rRNA (uridine-N(3))-methyltransferase BMT5-like" evidence="2">
    <location>
        <begin position="18"/>
        <end position="163"/>
    </location>
</feature>
<feature type="region of interest" description="Disordered" evidence="1">
    <location>
        <begin position="280"/>
        <end position="299"/>
    </location>
</feature>
<dbReference type="GO" id="GO:0005737">
    <property type="term" value="C:cytoplasm"/>
    <property type="evidence" value="ECO:0007669"/>
    <property type="project" value="TreeGrafter"/>
</dbReference>
<dbReference type="Gene3D" id="3.40.50.150">
    <property type="entry name" value="Vaccinia Virus protein VP39"/>
    <property type="match status" value="1"/>
</dbReference>
<dbReference type="EMBL" id="KE345782">
    <property type="protein sequence ID" value="EXC15615.1"/>
    <property type="molecule type" value="Genomic_DNA"/>
</dbReference>
<dbReference type="SUPFAM" id="SSF53335">
    <property type="entry name" value="S-adenosyl-L-methionine-dependent methyltransferases"/>
    <property type="match status" value="1"/>
</dbReference>
<proteinExistence type="predicted"/>
<dbReference type="AlphaFoldDB" id="W9S7B4"/>
<feature type="compositionally biased region" description="Basic and acidic residues" evidence="1">
    <location>
        <begin position="280"/>
        <end position="293"/>
    </location>
</feature>
<name>W9S7B4_9ROSA</name>